<keyword evidence="3" id="KW-0378">Hydrolase</keyword>
<evidence type="ECO:0000313" key="4">
    <source>
        <dbReference type="Proteomes" id="UP000249354"/>
    </source>
</evidence>
<dbReference type="AlphaFoldDB" id="A0A2W4WBX4"/>
<dbReference type="Pfam" id="PF02638">
    <property type="entry name" value="GHL10"/>
    <property type="match status" value="1"/>
</dbReference>
<name>A0A2W4WBX4_9CYAN</name>
<feature type="domain" description="Glycosyl hydrolase-like 10" evidence="2">
    <location>
        <begin position="239"/>
        <end position="557"/>
    </location>
</feature>
<keyword evidence="1" id="KW-0732">Signal</keyword>
<dbReference type="PANTHER" id="PTHR43405:SF1">
    <property type="entry name" value="GLYCOSYL HYDROLASE DIGH"/>
    <property type="match status" value="1"/>
</dbReference>
<dbReference type="Gene3D" id="3.20.20.80">
    <property type="entry name" value="Glycosidases"/>
    <property type="match status" value="1"/>
</dbReference>
<reference evidence="4" key="1">
    <citation type="submission" date="2018-04" db="EMBL/GenBank/DDBJ databases">
        <authorList>
            <person name="Cornet L."/>
        </authorList>
    </citation>
    <scope>NUCLEOTIDE SEQUENCE [LARGE SCALE GENOMIC DNA]</scope>
</reference>
<evidence type="ECO:0000313" key="3">
    <source>
        <dbReference type="EMBL" id="PZO21731.1"/>
    </source>
</evidence>
<comment type="caution">
    <text evidence="3">The sequence shown here is derived from an EMBL/GenBank/DDBJ whole genome shotgun (WGS) entry which is preliminary data.</text>
</comment>
<dbReference type="EMBL" id="QBMC01000018">
    <property type="protein sequence ID" value="PZO21731.1"/>
    <property type="molecule type" value="Genomic_DNA"/>
</dbReference>
<organism evidence="3 4">
    <name type="scientific">Leptolyngbya foveolarum</name>
    <dbReference type="NCBI Taxonomy" id="47253"/>
    <lineage>
        <taxon>Bacteria</taxon>
        <taxon>Bacillati</taxon>
        <taxon>Cyanobacteriota</taxon>
        <taxon>Cyanophyceae</taxon>
        <taxon>Leptolyngbyales</taxon>
        <taxon>Leptolyngbyaceae</taxon>
        <taxon>Leptolyngbya group</taxon>
        <taxon>Leptolyngbya</taxon>
    </lineage>
</organism>
<accession>A0A2W4WBX4</accession>
<dbReference type="SUPFAM" id="SSF51445">
    <property type="entry name" value="(Trans)glycosidases"/>
    <property type="match status" value="1"/>
</dbReference>
<dbReference type="InterPro" id="IPR052177">
    <property type="entry name" value="Divisome_Glycosyl_Hydrolase"/>
</dbReference>
<dbReference type="PANTHER" id="PTHR43405">
    <property type="entry name" value="GLYCOSYL HYDROLASE DIGH"/>
    <property type="match status" value="1"/>
</dbReference>
<reference evidence="3 4" key="2">
    <citation type="submission" date="2018-06" db="EMBL/GenBank/DDBJ databases">
        <title>Metagenomic assembly of (sub)arctic Cyanobacteria and their associated microbiome from non-axenic cultures.</title>
        <authorList>
            <person name="Baurain D."/>
        </authorList>
    </citation>
    <scope>NUCLEOTIDE SEQUENCE [LARGE SCALE GENOMIC DNA]</scope>
    <source>
        <strain evidence="3">ULC129bin1</strain>
    </source>
</reference>
<sequence>MARRQRQLGIAFLIGIFCSGLFSFLGPVSFNRAEAITTGFNGHWAEPCTQALVAQGVFEQRFVNSRYPNSTLTQAEFSSAVLKAFPGAFAANSEYLGLTFDQAENESEALLMAAIGEDAGLKRPITRSQALSALISGSATPYQADAVNALYSTFRDALLIPRNTREGVAAALAAGYIVDQEGVTAGELPQLRPRRNATLADGAAFLCRSNLDQNTRETIDAARIVLYDPPPVATAPSRELRGVWMTNIDSDVLFSRAKLEPALNKLADLNFNTVYPTVWNWGYTLFPSEVAERVTGYRQGLYPDLAETGRQTALEAAQGNRDMLLELIEIAHKRDLKVIPWFEFGFMAPADSALAMRHPDWLTQKQDGSLITAEGDHDRVWLNPFHPEVQSFILALVSEISTNYDIDGFQVDDHMGLPVAYGYDDYTVNLYKQEHDGKAPPTDPQDAEWTRWRADKITDVMGRVFTTLKTNRPQSIMSVSPNPHVFAYEFYLQDWDTWLKRGYVEELIIQLYRNDLGRFVWEMGQDAADFARTHVPTSVGILSGLRGRSVPMAQIAEQVEAVRDRNYAGVSFFFYETLWNMSDEGTPLERQEALQKIFPNQAIYPRLN</sequence>
<dbReference type="InterPro" id="IPR017853">
    <property type="entry name" value="GH"/>
</dbReference>
<evidence type="ECO:0000256" key="1">
    <source>
        <dbReference type="ARBA" id="ARBA00022729"/>
    </source>
</evidence>
<dbReference type="Proteomes" id="UP000249354">
    <property type="component" value="Unassembled WGS sequence"/>
</dbReference>
<gene>
    <name evidence="3" type="ORF">DCF25_04615</name>
</gene>
<dbReference type="GO" id="GO:0016787">
    <property type="term" value="F:hydrolase activity"/>
    <property type="evidence" value="ECO:0007669"/>
    <property type="project" value="UniProtKB-KW"/>
</dbReference>
<proteinExistence type="predicted"/>
<protein>
    <submittedName>
        <fullName evidence="3">Glycoside hydrolase family 10 protein</fullName>
    </submittedName>
</protein>
<dbReference type="InterPro" id="IPR003790">
    <property type="entry name" value="GHL10"/>
</dbReference>
<evidence type="ECO:0000259" key="2">
    <source>
        <dbReference type="Pfam" id="PF02638"/>
    </source>
</evidence>